<evidence type="ECO:0000313" key="2">
    <source>
        <dbReference type="WBParaSite" id="PgR087_g037_t01"/>
    </source>
</evidence>
<accession>A0A915C507</accession>
<reference evidence="2" key="1">
    <citation type="submission" date="2022-11" db="UniProtKB">
        <authorList>
            <consortium name="WormBaseParasite"/>
        </authorList>
    </citation>
    <scope>IDENTIFICATION</scope>
</reference>
<dbReference type="Proteomes" id="UP000887569">
    <property type="component" value="Unplaced"/>
</dbReference>
<dbReference type="AlphaFoldDB" id="A0A915C507"/>
<organism evidence="1 2">
    <name type="scientific">Parascaris univalens</name>
    <name type="common">Nematode worm</name>
    <dbReference type="NCBI Taxonomy" id="6257"/>
    <lineage>
        <taxon>Eukaryota</taxon>
        <taxon>Metazoa</taxon>
        <taxon>Ecdysozoa</taxon>
        <taxon>Nematoda</taxon>
        <taxon>Chromadorea</taxon>
        <taxon>Rhabditida</taxon>
        <taxon>Spirurina</taxon>
        <taxon>Ascaridomorpha</taxon>
        <taxon>Ascaridoidea</taxon>
        <taxon>Ascarididae</taxon>
        <taxon>Parascaris</taxon>
    </lineage>
</organism>
<name>A0A915C507_PARUN</name>
<keyword evidence="1" id="KW-1185">Reference proteome</keyword>
<sequence>LMPAICPSTIRSFHLTLGICIPLFYNTIRGQALTPLSLQRATENAKKASLMNRDSYNDGCAMKLSRSIKDEPSYWKAASAKYNPLTVDDCTFCGSPARSLLS</sequence>
<protein>
    <submittedName>
        <fullName evidence="2">Uncharacterized protein</fullName>
    </submittedName>
</protein>
<proteinExistence type="predicted"/>
<dbReference type="WBParaSite" id="PgR087_g037_t01">
    <property type="protein sequence ID" value="PgR087_g037_t01"/>
    <property type="gene ID" value="PgR087_g037"/>
</dbReference>
<evidence type="ECO:0000313" key="1">
    <source>
        <dbReference type="Proteomes" id="UP000887569"/>
    </source>
</evidence>